<accession>A0A4Y2K0D0</accession>
<protein>
    <submittedName>
        <fullName evidence="1">Uncharacterized protein</fullName>
    </submittedName>
</protein>
<dbReference type="AlphaFoldDB" id="A0A4Y2K0D0"/>
<evidence type="ECO:0000313" key="2">
    <source>
        <dbReference type="Proteomes" id="UP000499080"/>
    </source>
</evidence>
<keyword evidence="2" id="KW-1185">Reference proteome</keyword>
<name>A0A4Y2K0D0_ARAVE</name>
<dbReference type="Proteomes" id="UP000499080">
    <property type="component" value="Unassembled WGS sequence"/>
</dbReference>
<gene>
    <name evidence="1" type="ORF">AVEN_207048_1</name>
</gene>
<dbReference type="EMBL" id="BGPR01004071">
    <property type="protein sequence ID" value="GBM95587.1"/>
    <property type="molecule type" value="Genomic_DNA"/>
</dbReference>
<evidence type="ECO:0000313" key="1">
    <source>
        <dbReference type="EMBL" id="GBM95587.1"/>
    </source>
</evidence>
<reference evidence="1 2" key="1">
    <citation type="journal article" date="2019" name="Sci. Rep.">
        <title>Orb-weaving spider Araneus ventricosus genome elucidates the spidroin gene catalogue.</title>
        <authorList>
            <person name="Kono N."/>
            <person name="Nakamura H."/>
            <person name="Ohtoshi R."/>
            <person name="Moran D.A.P."/>
            <person name="Shinohara A."/>
            <person name="Yoshida Y."/>
            <person name="Fujiwara M."/>
            <person name="Mori M."/>
            <person name="Tomita M."/>
            <person name="Arakawa K."/>
        </authorList>
    </citation>
    <scope>NUCLEOTIDE SEQUENCE [LARGE SCALE GENOMIC DNA]</scope>
</reference>
<sequence length="125" mass="14640">MLGNAQLKRHLQLNKEINENEFRSEWEKAYLTFSKDLIIQSCSSHSFQQWFVFHKILPALAVVKLWNFSTICPCRVVNLCLTNHPPLRVDHLIQWINISSIPPLRNDHIVFTHPSDDIVELKLPN</sequence>
<proteinExistence type="predicted"/>
<organism evidence="1 2">
    <name type="scientific">Araneus ventricosus</name>
    <name type="common">Orbweaver spider</name>
    <name type="synonym">Epeira ventricosa</name>
    <dbReference type="NCBI Taxonomy" id="182803"/>
    <lineage>
        <taxon>Eukaryota</taxon>
        <taxon>Metazoa</taxon>
        <taxon>Ecdysozoa</taxon>
        <taxon>Arthropoda</taxon>
        <taxon>Chelicerata</taxon>
        <taxon>Arachnida</taxon>
        <taxon>Araneae</taxon>
        <taxon>Araneomorphae</taxon>
        <taxon>Entelegynae</taxon>
        <taxon>Araneoidea</taxon>
        <taxon>Araneidae</taxon>
        <taxon>Araneus</taxon>
    </lineage>
</organism>
<comment type="caution">
    <text evidence="1">The sequence shown here is derived from an EMBL/GenBank/DDBJ whole genome shotgun (WGS) entry which is preliminary data.</text>
</comment>